<dbReference type="InterPro" id="IPR001466">
    <property type="entry name" value="Beta-lactam-related"/>
</dbReference>
<dbReference type="SUPFAM" id="SSF56601">
    <property type="entry name" value="beta-lactamase/transpeptidase-like"/>
    <property type="match status" value="1"/>
</dbReference>
<evidence type="ECO:0000259" key="1">
    <source>
        <dbReference type="Pfam" id="PF00144"/>
    </source>
</evidence>
<protein>
    <recommendedName>
        <fullName evidence="1">Beta-lactamase-related domain-containing protein</fullName>
    </recommendedName>
</protein>
<dbReference type="STRING" id="1642818.AWE51_04995"/>
<gene>
    <name evidence="2" type="ORF">AWE51_04995</name>
</gene>
<dbReference type="PANTHER" id="PTHR43283:SF18">
    <property type="match status" value="1"/>
</dbReference>
<dbReference type="PANTHER" id="PTHR43283">
    <property type="entry name" value="BETA-LACTAMASE-RELATED"/>
    <property type="match status" value="1"/>
</dbReference>
<name>A0A162FAF2_9FLAO</name>
<reference evidence="2 3" key="1">
    <citation type="submission" date="2016-01" db="EMBL/GenBank/DDBJ databases">
        <title>The draft genome sequence of Aquimarina sp. RZW4-3-2.</title>
        <authorList>
            <person name="Wang Y."/>
        </authorList>
    </citation>
    <scope>NUCLEOTIDE SEQUENCE [LARGE SCALE GENOMIC DNA]</scope>
    <source>
        <strain evidence="2 3">RZW4-3-2</strain>
    </source>
</reference>
<dbReference type="EMBL" id="LQRT01000013">
    <property type="protein sequence ID" value="KZS40316.1"/>
    <property type="molecule type" value="Genomic_DNA"/>
</dbReference>
<dbReference type="Proteomes" id="UP000076715">
    <property type="component" value="Unassembled WGS sequence"/>
</dbReference>
<dbReference type="InterPro" id="IPR032710">
    <property type="entry name" value="NTF2-like_dom_sf"/>
</dbReference>
<dbReference type="InterPro" id="IPR012338">
    <property type="entry name" value="Beta-lactam/transpept-like"/>
</dbReference>
<dbReference type="AlphaFoldDB" id="A0A162FAF2"/>
<dbReference type="RefSeq" id="WP_066313788.1">
    <property type="nucleotide sequence ID" value="NZ_LQRT01000013.1"/>
</dbReference>
<comment type="caution">
    <text evidence="2">The sequence shown here is derived from an EMBL/GenBank/DDBJ whole genome shotgun (WGS) entry which is preliminary data.</text>
</comment>
<dbReference type="Gene3D" id="3.40.710.10">
    <property type="entry name" value="DD-peptidase/beta-lactamase superfamily"/>
    <property type="match status" value="1"/>
</dbReference>
<sequence length="503" mass="57893">MKQFNLLIFTILILFSKNIQSQISKSSTLFKDLKSVDSLFFNEGFNKCNFQILEKYIPSDFEFYHDENGVQNREQFLKGFKESICSNTEKKPIRKVVNESLQVFRLKNNGETYGAIQKGVHLFYIKEPNKQLYLTNIAKFTSVWNIQNGQWKLSRVLSYDHKEPKTDYGSGFNANYPMPLFENDKEIGTLLKKHKIPSISVGLIEQGKVSQIRTFGFQKDTIKAGINSIYKVASLTKPVFANVVLKLVDMNKLKLDEPLSKYYVDNDLKGHRFLNKLTARNILTHQSGLPNWRYLTKTKKLSFLREPGIKWEYSGEGFEYLRKAIESKLQKPLEVIAQELLFIPLEMSNTSFYWTSDIKEDQYAVEHNENGKKINFEKHTKTNAAANLLTTTEDYSKFLVHLLNGAGISRELYQEFIKPHSKEKEGIFWGLGIQILPNLNKNETVLMHTGGDYGTKTLAIASLKSKKGLVVFANSENGMVLWNKLLNEYLPSFGAEIMSRNMK</sequence>
<keyword evidence="3" id="KW-1185">Reference proteome</keyword>
<dbReference type="SUPFAM" id="SSF54427">
    <property type="entry name" value="NTF2-like"/>
    <property type="match status" value="1"/>
</dbReference>
<organism evidence="2 3">
    <name type="scientific">Aquimarina aggregata</name>
    <dbReference type="NCBI Taxonomy" id="1642818"/>
    <lineage>
        <taxon>Bacteria</taxon>
        <taxon>Pseudomonadati</taxon>
        <taxon>Bacteroidota</taxon>
        <taxon>Flavobacteriia</taxon>
        <taxon>Flavobacteriales</taxon>
        <taxon>Flavobacteriaceae</taxon>
        <taxon>Aquimarina</taxon>
    </lineage>
</organism>
<dbReference type="InterPro" id="IPR050789">
    <property type="entry name" value="Diverse_Enzym_Activities"/>
</dbReference>
<accession>A0A162FAF2</accession>
<dbReference type="OrthoDB" id="1357763at2"/>
<proteinExistence type="predicted"/>
<feature type="domain" description="Beta-lactamase-related" evidence="1">
    <location>
        <begin position="185"/>
        <end position="478"/>
    </location>
</feature>
<evidence type="ECO:0000313" key="3">
    <source>
        <dbReference type="Proteomes" id="UP000076715"/>
    </source>
</evidence>
<dbReference type="Pfam" id="PF00144">
    <property type="entry name" value="Beta-lactamase"/>
    <property type="match status" value="1"/>
</dbReference>
<evidence type="ECO:0000313" key="2">
    <source>
        <dbReference type="EMBL" id="KZS40316.1"/>
    </source>
</evidence>